<keyword evidence="8" id="KW-1185">Reference proteome</keyword>
<dbReference type="KEGG" id="ote:Oter_3308"/>
<evidence type="ECO:0008006" key="9">
    <source>
        <dbReference type="Google" id="ProtNLM"/>
    </source>
</evidence>
<reference evidence="7 8" key="1">
    <citation type="journal article" date="2011" name="J. Bacteriol.">
        <title>Genome sequence of the verrucomicrobium Opitutus terrae PB90-1, an abundant inhabitant of rice paddy soil ecosystems.</title>
        <authorList>
            <person name="van Passel M.W."/>
            <person name="Kant R."/>
            <person name="Palva A."/>
            <person name="Copeland A."/>
            <person name="Lucas S."/>
            <person name="Lapidus A."/>
            <person name="Glavina del Rio T."/>
            <person name="Pitluck S."/>
            <person name="Goltsman E."/>
            <person name="Clum A."/>
            <person name="Sun H."/>
            <person name="Schmutz J."/>
            <person name="Larimer F.W."/>
            <person name="Land M.L."/>
            <person name="Hauser L."/>
            <person name="Kyrpides N."/>
            <person name="Mikhailova N."/>
            <person name="Richardson P.P."/>
            <person name="Janssen P.H."/>
            <person name="de Vos W.M."/>
            <person name="Smidt H."/>
        </authorList>
    </citation>
    <scope>NUCLEOTIDE SEQUENCE [LARGE SCALE GENOMIC DNA]</scope>
    <source>
        <strain evidence="8">DSM 11246 / JCM 15787 / PB90-1</strain>
    </source>
</reference>
<dbReference type="Pfam" id="PF04277">
    <property type="entry name" value="OAD_gamma"/>
    <property type="match status" value="1"/>
</dbReference>
<name>B1ZTD3_OPITP</name>
<dbReference type="GO" id="GO:0005886">
    <property type="term" value="C:plasma membrane"/>
    <property type="evidence" value="ECO:0007669"/>
    <property type="project" value="UniProtKB-SubCell"/>
</dbReference>
<dbReference type="AlphaFoldDB" id="B1ZTD3"/>
<dbReference type="GO" id="GO:0015081">
    <property type="term" value="F:sodium ion transmembrane transporter activity"/>
    <property type="evidence" value="ECO:0007669"/>
    <property type="project" value="InterPro"/>
</dbReference>
<protein>
    <recommendedName>
        <fullName evidence="9">Sodium pump decarboxylase gamma subunit</fullName>
    </recommendedName>
</protein>
<gene>
    <name evidence="7" type="ordered locus">Oter_3308</name>
</gene>
<evidence type="ECO:0000256" key="3">
    <source>
        <dbReference type="ARBA" id="ARBA00022692"/>
    </source>
</evidence>
<evidence type="ECO:0000313" key="7">
    <source>
        <dbReference type="EMBL" id="ACB76587.1"/>
    </source>
</evidence>
<proteinExistence type="predicted"/>
<evidence type="ECO:0000256" key="5">
    <source>
        <dbReference type="ARBA" id="ARBA00023136"/>
    </source>
</evidence>
<dbReference type="GO" id="GO:0036376">
    <property type="term" value="P:sodium ion export across plasma membrane"/>
    <property type="evidence" value="ECO:0007669"/>
    <property type="project" value="InterPro"/>
</dbReference>
<evidence type="ECO:0000256" key="1">
    <source>
        <dbReference type="ARBA" id="ARBA00004236"/>
    </source>
</evidence>
<keyword evidence="5 6" id="KW-0472">Membrane</keyword>
<keyword evidence="2" id="KW-1003">Cell membrane</keyword>
<dbReference type="HOGENOM" id="CLU_1720495_0_0_0"/>
<evidence type="ECO:0000256" key="4">
    <source>
        <dbReference type="ARBA" id="ARBA00022989"/>
    </source>
</evidence>
<sequence length="124" mass="13034">MSSLLPLCLAQAHRPLFGNQWLALLAVLAGVALLMLVVALVGRWLAATHPDPVVAPKAATVSAPAEAVETTPETLAIIAAAVAAHLGAQARITSIRTGGPSVETLMQQWSLEGRRQIYSSHQVR</sequence>
<comment type="subcellular location">
    <subcellularLocation>
        <location evidence="1">Cell membrane</location>
    </subcellularLocation>
</comment>
<keyword evidence="3 6" id="KW-0812">Transmembrane</keyword>
<dbReference type="EMBL" id="CP001032">
    <property type="protein sequence ID" value="ACB76587.1"/>
    <property type="molecule type" value="Genomic_DNA"/>
</dbReference>
<dbReference type="Proteomes" id="UP000007013">
    <property type="component" value="Chromosome"/>
</dbReference>
<dbReference type="eggNOG" id="ENOG5031P9G">
    <property type="taxonomic scope" value="Bacteria"/>
</dbReference>
<dbReference type="STRING" id="452637.Oter_3308"/>
<accession>B1ZTD3</accession>
<keyword evidence="4 6" id="KW-1133">Transmembrane helix</keyword>
<dbReference type="InterPro" id="IPR005899">
    <property type="entry name" value="Na_pump_deCOase"/>
</dbReference>
<evidence type="ECO:0000256" key="6">
    <source>
        <dbReference type="SAM" id="Phobius"/>
    </source>
</evidence>
<feature type="transmembrane region" description="Helical" evidence="6">
    <location>
        <begin position="20"/>
        <end position="41"/>
    </location>
</feature>
<dbReference type="OrthoDB" id="200401at2"/>
<evidence type="ECO:0000313" key="8">
    <source>
        <dbReference type="Proteomes" id="UP000007013"/>
    </source>
</evidence>
<organism evidence="7 8">
    <name type="scientific">Opitutus terrae (strain DSM 11246 / JCM 15787 / PB90-1)</name>
    <dbReference type="NCBI Taxonomy" id="452637"/>
    <lineage>
        <taxon>Bacteria</taxon>
        <taxon>Pseudomonadati</taxon>
        <taxon>Verrucomicrobiota</taxon>
        <taxon>Opitutia</taxon>
        <taxon>Opitutales</taxon>
        <taxon>Opitutaceae</taxon>
        <taxon>Opitutus</taxon>
    </lineage>
</organism>
<evidence type="ECO:0000256" key="2">
    <source>
        <dbReference type="ARBA" id="ARBA00022475"/>
    </source>
</evidence>
<dbReference type="RefSeq" id="WP_012376116.1">
    <property type="nucleotide sequence ID" value="NC_010571.1"/>
</dbReference>